<evidence type="ECO:0000313" key="3">
    <source>
        <dbReference type="Proteomes" id="UP000321513"/>
    </source>
</evidence>
<dbReference type="InterPro" id="IPR016181">
    <property type="entry name" value="Acyl_CoA_acyltransferase"/>
</dbReference>
<dbReference type="InterPro" id="IPR052523">
    <property type="entry name" value="Trichothecene_AcTrans"/>
</dbReference>
<dbReference type="RefSeq" id="WP_147205175.1">
    <property type="nucleotide sequence ID" value="NZ_BJYT01000015.1"/>
</dbReference>
<protein>
    <recommendedName>
        <fullName evidence="1">N-acetyltransferase domain-containing protein</fullName>
    </recommendedName>
</protein>
<dbReference type="EMBL" id="BJYT01000015">
    <property type="protein sequence ID" value="GEO11065.1"/>
    <property type="molecule type" value="Genomic_DNA"/>
</dbReference>
<dbReference type="AlphaFoldDB" id="A0A512BGR6"/>
<evidence type="ECO:0000259" key="1">
    <source>
        <dbReference type="PROSITE" id="PS51186"/>
    </source>
</evidence>
<dbReference type="Proteomes" id="UP000321513">
    <property type="component" value="Unassembled WGS sequence"/>
</dbReference>
<keyword evidence="3" id="KW-1185">Reference proteome</keyword>
<dbReference type="CDD" id="cd04301">
    <property type="entry name" value="NAT_SF"/>
    <property type="match status" value="1"/>
</dbReference>
<name>A0A512BGR6_9BACT</name>
<dbReference type="PANTHER" id="PTHR42791:SF1">
    <property type="entry name" value="N-ACETYLTRANSFERASE DOMAIN-CONTAINING PROTEIN"/>
    <property type="match status" value="1"/>
</dbReference>
<dbReference type="Pfam" id="PF00583">
    <property type="entry name" value="Acetyltransf_1"/>
    <property type="match status" value="1"/>
</dbReference>
<accession>A0A512BGR6</accession>
<evidence type="ECO:0000313" key="2">
    <source>
        <dbReference type="EMBL" id="GEO11065.1"/>
    </source>
</evidence>
<dbReference type="InterPro" id="IPR000182">
    <property type="entry name" value="GNAT_dom"/>
</dbReference>
<dbReference type="GO" id="GO:0016747">
    <property type="term" value="F:acyltransferase activity, transferring groups other than amino-acyl groups"/>
    <property type="evidence" value="ECO:0007669"/>
    <property type="project" value="InterPro"/>
</dbReference>
<comment type="caution">
    <text evidence="2">The sequence shown here is derived from an EMBL/GenBank/DDBJ whole genome shotgun (WGS) entry which is preliminary data.</text>
</comment>
<dbReference type="Gene3D" id="3.40.630.30">
    <property type="match status" value="1"/>
</dbReference>
<feature type="domain" description="N-acetyltransferase" evidence="1">
    <location>
        <begin position="38"/>
        <end position="194"/>
    </location>
</feature>
<gene>
    <name evidence="2" type="ORF">SAE01_35610</name>
</gene>
<reference evidence="2 3" key="1">
    <citation type="submission" date="2019-07" db="EMBL/GenBank/DDBJ databases">
        <title>Whole genome shotgun sequence of Segetibacter aerophilus NBRC 106135.</title>
        <authorList>
            <person name="Hosoyama A."/>
            <person name="Uohara A."/>
            <person name="Ohji S."/>
            <person name="Ichikawa N."/>
        </authorList>
    </citation>
    <scope>NUCLEOTIDE SEQUENCE [LARGE SCALE GENOMIC DNA]</scope>
    <source>
        <strain evidence="2 3">NBRC 106135</strain>
    </source>
</reference>
<dbReference type="PANTHER" id="PTHR42791">
    <property type="entry name" value="GNAT FAMILY ACETYLTRANSFERASE"/>
    <property type="match status" value="1"/>
</dbReference>
<proteinExistence type="predicted"/>
<dbReference type="OrthoDB" id="1452841at2"/>
<organism evidence="2 3">
    <name type="scientific">Segetibacter aerophilus</name>
    <dbReference type="NCBI Taxonomy" id="670293"/>
    <lineage>
        <taxon>Bacteria</taxon>
        <taxon>Pseudomonadati</taxon>
        <taxon>Bacteroidota</taxon>
        <taxon>Chitinophagia</taxon>
        <taxon>Chitinophagales</taxon>
        <taxon>Chitinophagaceae</taxon>
        <taxon>Segetibacter</taxon>
    </lineage>
</organism>
<dbReference type="SUPFAM" id="SSF55729">
    <property type="entry name" value="Acyl-CoA N-acyltransferases (Nat)"/>
    <property type="match status" value="1"/>
</dbReference>
<sequence length="202" mass="23690">MIKASKIHKERVIQLLAECIDTNKSVNWIVKQDADRKQRIRHLIDYSFDACVDLEQIYLNEDENGVIISSMSDDKLPFLEEAYLTARFVLQVTGVDGIAKALRREDYINSFHPQDHEFIYIWFIAVDKNQQGKGIGSKMLKEIIDKSNKENMPIYLETSEERTLNFYLNHGFENYHTSEKEMFGFDLYFLRKLPENFDSSSS</sequence>
<dbReference type="PROSITE" id="PS51186">
    <property type="entry name" value="GNAT"/>
    <property type="match status" value="1"/>
</dbReference>